<dbReference type="GO" id="GO:0003824">
    <property type="term" value="F:catalytic activity"/>
    <property type="evidence" value="ECO:0007669"/>
    <property type="project" value="InterPro"/>
</dbReference>
<name>A0A5E4R7P6_9NEOP</name>
<organism evidence="1 2">
    <name type="scientific">Leptidea sinapis</name>
    <dbReference type="NCBI Taxonomy" id="189913"/>
    <lineage>
        <taxon>Eukaryota</taxon>
        <taxon>Metazoa</taxon>
        <taxon>Ecdysozoa</taxon>
        <taxon>Arthropoda</taxon>
        <taxon>Hexapoda</taxon>
        <taxon>Insecta</taxon>
        <taxon>Pterygota</taxon>
        <taxon>Neoptera</taxon>
        <taxon>Endopterygota</taxon>
        <taxon>Lepidoptera</taxon>
        <taxon>Glossata</taxon>
        <taxon>Ditrysia</taxon>
        <taxon>Papilionoidea</taxon>
        <taxon>Pieridae</taxon>
        <taxon>Dismorphiinae</taxon>
        <taxon>Leptidea</taxon>
    </lineage>
</organism>
<reference evidence="1 2" key="1">
    <citation type="submission" date="2017-07" db="EMBL/GenBank/DDBJ databases">
        <authorList>
            <person name="Talla V."/>
            <person name="Backstrom N."/>
        </authorList>
    </citation>
    <scope>NUCLEOTIDE SEQUENCE [LARGE SCALE GENOMIC DNA]</scope>
</reference>
<sequence>MQGSATAQPKRRHKNSIIAALCIYYYSTKGFCEKISRDNNLEVQNVPEKKNENVQAIFLTLCKELQINLDDNDIRACRRVAKINASSNRPRNILITLVTVLSAVHRFNKSHTQNKLNTTHMGIPALTLCLTETNLNNSVFDGGDVLNGVKKLLNAERLHLESKFEDIWIKVYLKDLKWPCVCYLPPFLNSQHISSFHSSLQKILLESPTEDFLALGAYHFLIIGDFNTPGVTWMYSSSLSVLRPPKLQNSRADQLIDTMNLCNLKQFKNIPNKNNRYLDLVFSSNETIQVSGGDPLTRPDLHHPILAIKTGNKCVKPLQDKGKPCLNFHKCDFVCISKICHILTKDCYNKYITSITNSKKTVLNRSGSSLRTKRADLLFPKI</sequence>
<dbReference type="PANTHER" id="PTHR33395:SF22">
    <property type="entry name" value="REVERSE TRANSCRIPTASE DOMAIN-CONTAINING PROTEIN"/>
    <property type="match status" value="1"/>
</dbReference>
<dbReference type="EMBL" id="FZQP02007059">
    <property type="protein sequence ID" value="VVD06018.1"/>
    <property type="molecule type" value="Genomic_DNA"/>
</dbReference>
<keyword evidence="2" id="KW-1185">Reference proteome</keyword>
<evidence type="ECO:0000313" key="2">
    <source>
        <dbReference type="Proteomes" id="UP000324832"/>
    </source>
</evidence>
<proteinExistence type="predicted"/>
<dbReference type="AlphaFoldDB" id="A0A5E4R7P6"/>
<gene>
    <name evidence="1" type="ORF">LSINAPIS_LOCUS15454</name>
</gene>
<dbReference type="PANTHER" id="PTHR33395">
    <property type="entry name" value="TRANSCRIPTASE, PUTATIVE-RELATED-RELATED"/>
    <property type="match status" value="1"/>
</dbReference>
<dbReference type="GO" id="GO:0031012">
    <property type="term" value="C:extracellular matrix"/>
    <property type="evidence" value="ECO:0007669"/>
    <property type="project" value="TreeGrafter"/>
</dbReference>
<dbReference type="GO" id="GO:0061343">
    <property type="term" value="P:cell adhesion involved in heart morphogenesis"/>
    <property type="evidence" value="ECO:0007669"/>
    <property type="project" value="TreeGrafter"/>
</dbReference>
<dbReference type="Proteomes" id="UP000324832">
    <property type="component" value="Unassembled WGS sequence"/>
</dbReference>
<accession>A0A5E4R7P6</accession>
<dbReference type="InterPro" id="IPR036691">
    <property type="entry name" value="Endo/exonu/phosph_ase_sf"/>
</dbReference>
<dbReference type="SUPFAM" id="SSF56219">
    <property type="entry name" value="DNase I-like"/>
    <property type="match status" value="1"/>
</dbReference>
<dbReference type="GO" id="GO:0007508">
    <property type="term" value="P:larval heart development"/>
    <property type="evidence" value="ECO:0007669"/>
    <property type="project" value="TreeGrafter"/>
</dbReference>
<evidence type="ECO:0000313" key="1">
    <source>
        <dbReference type="EMBL" id="VVD06018.1"/>
    </source>
</evidence>
<dbReference type="Gene3D" id="3.60.10.10">
    <property type="entry name" value="Endonuclease/exonuclease/phosphatase"/>
    <property type="match status" value="1"/>
</dbReference>
<protein>
    <submittedName>
        <fullName evidence="1">Uncharacterized protein</fullName>
    </submittedName>
</protein>